<protein>
    <recommendedName>
        <fullName evidence="4">Phage portal protein</fullName>
    </recommendedName>
</protein>
<name>A0A7W7RI28_9ACTN</name>
<organism evidence="2 3">
    <name type="scientific">Lipingzhangella halophila</name>
    <dbReference type="NCBI Taxonomy" id="1783352"/>
    <lineage>
        <taxon>Bacteria</taxon>
        <taxon>Bacillati</taxon>
        <taxon>Actinomycetota</taxon>
        <taxon>Actinomycetes</taxon>
        <taxon>Streptosporangiales</taxon>
        <taxon>Nocardiopsidaceae</taxon>
        <taxon>Lipingzhangella</taxon>
    </lineage>
</organism>
<proteinExistence type="predicted"/>
<gene>
    <name evidence="2" type="ORF">F4561_002676</name>
</gene>
<accession>A0A7W7RI28</accession>
<evidence type="ECO:0000313" key="2">
    <source>
        <dbReference type="EMBL" id="MBB4931856.1"/>
    </source>
</evidence>
<evidence type="ECO:0008006" key="4">
    <source>
        <dbReference type="Google" id="ProtNLM"/>
    </source>
</evidence>
<dbReference type="AlphaFoldDB" id="A0A7W7RI28"/>
<evidence type="ECO:0000256" key="1">
    <source>
        <dbReference type="SAM" id="MobiDB-lite"/>
    </source>
</evidence>
<evidence type="ECO:0000313" key="3">
    <source>
        <dbReference type="Proteomes" id="UP000523007"/>
    </source>
</evidence>
<comment type="caution">
    <text evidence="2">The sequence shown here is derived from an EMBL/GenBank/DDBJ whole genome shotgun (WGS) entry which is preliminary data.</text>
</comment>
<dbReference type="EMBL" id="JACHJT010000001">
    <property type="protein sequence ID" value="MBB4931856.1"/>
    <property type="molecule type" value="Genomic_DNA"/>
</dbReference>
<dbReference type="RefSeq" id="WP_184578697.1">
    <property type="nucleotide sequence ID" value="NZ_JACHJT010000001.1"/>
</dbReference>
<feature type="region of interest" description="Disordered" evidence="1">
    <location>
        <begin position="440"/>
        <end position="495"/>
    </location>
</feature>
<sequence>MGRIARFFWGVPPDPAQLPSRLHLPLAGDIAMGSAGLLFGEAPTLAIEDAGQDDPTQQHLDHMMDEGGLHAVLYEAAEISSAYGGVYLRVGWDTEIADHPLVDAIAPDCAAPEWRHGRLRAVTFWRTLEHPSGSDTPSEVWRHLERHEPGRIFHGLYKGGQDRLGAPQPLAEHPETESFARANGVDSEGGIDTGHDKLCAVYWPNMRPNRLIRGTPLGRSDYAGVEQLMDALDESWSSWMREIRLAKARLVVPDAWLDNQGPGKGAMFDAERELFAPLGMLQGGTDSAKDMYALIQPEIRDSAHLTTCSELSKEIIHLAGYSVQTFGRSGEVAATATEVHAKERRSFSTRDRKTGYATVPLSDIGEAILAVHSHVWGNRVTPQRPTVEWPDGVQEDPEALSRIAQALDAAGAASTETKVRLVHPEWSDDQVTEELAEIRREQPDRAELAGLVGGNRQRDQEEESENGGLQREGTRPARQRGQGNGRRPVSDQESR</sequence>
<keyword evidence="3" id="KW-1185">Reference proteome</keyword>
<reference evidence="2 3" key="1">
    <citation type="submission" date="2020-08" db="EMBL/GenBank/DDBJ databases">
        <title>Sequencing the genomes of 1000 actinobacteria strains.</title>
        <authorList>
            <person name="Klenk H.-P."/>
        </authorList>
    </citation>
    <scope>NUCLEOTIDE SEQUENCE [LARGE SCALE GENOMIC DNA]</scope>
    <source>
        <strain evidence="2 3">DSM 102030</strain>
    </source>
</reference>
<dbReference type="Proteomes" id="UP000523007">
    <property type="component" value="Unassembled WGS sequence"/>
</dbReference>